<dbReference type="NCBIfam" id="TIGR02432">
    <property type="entry name" value="lysidine_TilS_N"/>
    <property type="match status" value="1"/>
</dbReference>
<comment type="similarity">
    <text evidence="6">Belongs to the tRNA(Ile)-lysidine synthase family.</text>
</comment>
<dbReference type="InterPro" id="IPR012094">
    <property type="entry name" value="tRNA_Ile_lys_synt"/>
</dbReference>
<comment type="domain">
    <text evidence="6">The N-terminal region contains the highly conserved SGGXDS motif, predicted to be a P-loop motif involved in ATP binding.</text>
</comment>
<keyword evidence="4 6" id="KW-0067">ATP-binding</keyword>
<evidence type="ECO:0000256" key="5">
    <source>
        <dbReference type="ARBA" id="ARBA00048539"/>
    </source>
</evidence>
<comment type="function">
    <text evidence="6">Ligates lysine onto the cytidine present at position 34 of the AUA codon-specific tRNA(Ile) that contains the anticodon CAU, in an ATP-dependent manner. Cytidine is converted to lysidine, thus changing the amino acid specificity of the tRNA from methionine to isoleucine.</text>
</comment>
<keyword evidence="2 6" id="KW-0819">tRNA processing</keyword>
<sequence>MVEMKGLEKQLPYELSLPYLRDQFWAVARKQGWAEKIGPAVVAVSGGSDSVALLWFFVQFWPGKVIVAHLEHGIRERSSIEDAAFVKKLAEAWGCEFEIEHVVVPRLLRKGESLEEGARRVRYDFFEQIAASEGATVVALGHTADDIAETLLFNLCRGSGPFGLVGIPEVRGQFIRPLSGWWREDLRRLLQARGICWREDPTNLDTTYVRNRIRHEIIPLLERTINSSTRQHFVDFAQDMQEFRRREEKQGELLVQWGKENVPFSMYGTTLSFVRSLSEQEQAWFIRAIGRNLSLKTLTRNRLTSLIATLKTSGRWLFQWENKAFICCGSGFMVWINPKLLYNTHAISKEIVFKGDRGVFLWGYWKVHWEKKQHFSGSLTSSTGRFQEAFPLELGSSLIVSPADSESSSLKNRKMKKIPWWLQKIWPVFSKSEKWQWIPFEGTFSDKAYHGGAQIILRLEPVASALEGVQ</sequence>
<dbReference type="GO" id="GO:0005737">
    <property type="term" value="C:cytoplasm"/>
    <property type="evidence" value="ECO:0007669"/>
    <property type="project" value="UniProtKB-SubCell"/>
</dbReference>
<evidence type="ECO:0000256" key="4">
    <source>
        <dbReference type="ARBA" id="ARBA00022840"/>
    </source>
</evidence>
<keyword evidence="9" id="KW-1185">Reference proteome</keyword>
<dbReference type="PANTHER" id="PTHR43033:SF1">
    <property type="entry name" value="TRNA(ILE)-LYSIDINE SYNTHASE-RELATED"/>
    <property type="match status" value="1"/>
</dbReference>
<dbReference type="KEGG" id="aco:Amico_0777"/>
<dbReference type="SUPFAM" id="SSF52402">
    <property type="entry name" value="Adenine nucleotide alpha hydrolases-like"/>
    <property type="match status" value="1"/>
</dbReference>
<evidence type="ECO:0000256" key="2">
    <source>
        <dbReference type="ARBA" id="ARBA00022694"/>
    </source>
</evidence>
<dbReference type="Gene3D" id="3.40.50.620">
    <property type="entry name" value="HUPs"/>
    <property type="match status" value="1"/>
</dbReference>
<keyword evidence="1 6" id="KW-0436">Ligase</keyword>
<protein>
    <recommendedName>
        <fullName evidence="6">tRNA(Ile)-lysidine synthase</fullName>
        <ecNumber evidence="6">6.3.4.19</ecNumber>
    </recommendedName>
    <alternativeName>
        <fullName evidence="6">tRNA(Ile)-2-lysyl-cytidine synthase</fullName>
    </alternativeName>
    <alternativeName>
        <fullName evidence="6">tRNA(Ile)-lysidine synthetase</fullName>
    </alternativeName>
</protein>
<feature type="binding site" evidence="6">
    <location>
        <begin position="45"/>
        <end position="50"/>
    </location>
    <ligand>
        <name>ATP</name>
        <dbReference type="ChEBI" id="CHEBI:30616"/>
    </ligand>
</feature>
<dbReference type="OrthoDB" id="9807403at2"/>
<dbReference type="InterPro" id="IPR011063">
    <property type="entry name" value="TilS/TtcA_N"/>
</dbReference>
<dbReference type="GO" id="GO:0005524">
    <property type="term" value="F:ATP binding"/>
    <property type="evidence" value="ECO:0007669"/>
    <property type="project" value="UniProtKB-UniRule"/>
</dbReference>
<dbReference type="PANTHER" id="PTHR43033">
    <property type="entry name" value="TRNA(ILE)-LYSIDINE SYNTHASE-RELATED"/>
    <property type="match status" value="1"/>
</dbReference>
<dbReference type="eggNOG" id="COG0037">
    <property type="taxonomic scope" value="Bacteria"/>
</dbReference>
<dbReference type="HAMAP" id="MF_01161">
    <property type="entry name" value="tRNA_Ile_lys_synt"/>
    <property type="match status" value="1"/>
</dbReference>
<evidence type="ECO:0000256" key="1">
    <source>
        <dbReference type="ARBA" id="ARBA00022598"/>
    </source>
</evidence>
<dbReference type="STRING" id="572547.Amico_0777"/>
<comment type="subcellular location">
    <subcellularLocation>
        <location evidence="6">Cytoplasm</location>
    </subcellularLocation>
</comment>
<dbReference type="GO" id="GO:0006400">
    <property type="term" value="P:tRNA modification"/>
    <property type="evidence" value="ECO:0007669"/>
    <property type="project" value="UniProtKB-UniRule"/>
</dbReference>
<proteinExistence type="inferred from homology"/>
<dbReference type="AlphaFoldDB" id="D5EEC8"/>
<evidence type="ECO:0000313" key="8">
    <source>
        <dbReference type="EMBL" id="ADE56910.1"/>
    </source>
</evidence>
<dbReference type="InterPro" id="IPR012795">
    <property type="entry name" value="tRNA_Ile_lys_synt_N"/>
</dbReference>
<feature type="domain" description="tRNA(Ile)-lysidine/2-thiocytidine synthase N-terminal" evidence="7">
    <location>
        <begin position="41"/>
        <end position="216"/>
    </location>
</feature>
<dbReference type="GO" id="GO:0032267">
    <property type="term" value="F:tRNA(Ile)-lysidine synthase activity"/>
    <property type="evidence" value="ECO:0007669"/>
    <property type="project" value="UniProtKB-EC"/>
</dbReference>
<comment type="catalytic activity">
    <reaction evidence="5 6">
        <text>cytidine(34) in tRNA(Ile2) + L-lysine + ATP = lysidine(34) in tRNA(Ile2) + AMP + diphosphate + H(+)</text>
        <dbReference type="Rhea" id="RHEA:43744"/>
        <dbReference type="Rhea" id="RHEA-COMP:10625"/>
        <dbReference type="Rhea" id="RHEA-COMP:10670"/>
        <dbReference type="ChEBI" id="CHEBI:15378"/>
        <dbReference type="ChEBI" id="CHEBI:30616"/>
        <dbReference type="ChEBI" id="CHEBI:32551"/>
        <dbReference type="ChEBI" id="CHEBI:33019"/>
        <dbReference type="ChEBI" id="CHEBI:82748"/>
        <dbReference type="ChEBI" id="CHEBI:83665"/>
        <dbReference type="ChEBI" id="CHEBI:456215"/>
        <dbReference type="EC" id="6.3.4.19"/>
    </reaction>
</comment>
<accession>D5EEC8</accession>
<dbReference type="CDD" id="cd01992">
    <property type="entry name" value="TilS_N"/>
    <property type="match status" value="1"/>
</dbReference>
<dbReference type="EC" id="6.3.4.19" evidence="6"/>
<organism evidence="8 9">
    <name type="scientific">Aminobacterium colombiense (strain DSM 12261 / ALA-1)</name>
    <dbReference type="NCBI Taxonomy" id="572547"/>
    <lineage>
        <taxon>Bacteria</taxon>
        <taxon>Thermotogati</taxon>
        <taxon>Synergistota</taxon>
        <taxon>Synergistia</taxon>
        <taxon>Synergistales</taxon>
        <taxon>Aminobacteriaceae</taxon>
        <taxon>Aminobacterium</taxon>
    </lineage>
</organism>
<dbReference type="Pfam" id="PF01171">
    <property type="entry name" value="ATP_bind_3"/>
    <property type="match status" value="1"/>
</dbReference>
<keyword evidence="3 6" id="KW-0547">Nucleotide-binding</keyword>
<evidence type="ECO:0000313" key="9">
    <source>
        <dbReference type="Proteomes" id="UP000002366"/>
    </source>
</evidence>
<evidence type="ECO:0000256" key="3">
    <source>
        <dbReference type="ARBA" id="ARBA00022741"/>
    </source>
</evidence>
<reference evidence="8 9" key="1">
    <citation type="journal article" date="2010" name="Stand. Genomic Sci.">
        <title>Complete genome sequence of Aminobacterium colombiense type strain (ALA-1).</title>
        <authorList>
            <person name="Chertkov O."/>
            <person name="Sikorski J."/>
            <person name="Brambilla E."/>
            <person name="Lapidus A."/>
            <person name="Copeland A."/>
            <person name="Glavina Del Rio T."/>
            <person name="Nolan M."/>
            <person name="Lucas S."/>
            <person name="Tice H."/>
            <person name="Cheng J.F."/>
            <person name="Han C."/>
            <person name="Detter J.C."/>
            <person name="Bruce D."/>
            <person name="Tapia R."/>
            <person name="Goodwin L."/>
            <person name="Pitluck S."/>
            <person name="Liolios K."/>
            <person name="Ivanova N."/>
            <person name="Mavromatis K."/>
            <person name="Ovchinnikova G."/>
            <person name="Pati A."/>
            <person name="Chen A."/>
            <person name="Palaniappan K."/>
            <person name="Land M."/>
            <person name="Hauser L."/>
            <person name="Chang Y.J."/>
            <person name="Jeffries C.D."/>
            <person name="Spring S."/>
            <person name="Rohde M."/>
            <person name="Goker M."/>
            <person name="Bristow J."/>
            <person name="Eisen J.A."/>
            <person name="Markowitz V."/>
            <person name="Hugenholtz P."/>
            <person name="Kyrpides N.C."/>
            <person name="Klenk H.P."/>
        </authorList>
    </citation>
    <scope>NUCLEOTIDE SEQUENCE [LARGE SCALE GENOMIC DNA]</scope>
    <source>
        <strain evidence="9">DSM 12261 / ALA-1</strain>
    </source>
</reference>
<gene>
    <name evidence="6" type="primary">tilS</name>
    <name evidence="8" type="ordered locus">Amico_0777</name>
</gene>
<name>D5EEC8_AMICL</name>
<dbReference type="HOGENOM" id="CLU_018869_0_1_0"/>
<dbReference type="EMBL" id="CP001997">
    <property type="protein sequence ID" value="ADE56910.1"/>
    <property type="molecule type" value="Genomic_DNA"/>
</dbReference>
<dbReference type="RefSeq" id="WP_013048176.1">
    <property type="nucleotide sequence ID" value="NC_014011.1"/>
</dbReference>
<evidence type="ECO:0000259" key="7">
    <source>
        <dbReference type="Pfam" id="PF01171"/>
    </source>
</evidence>
<dbReference type="Proteomes" id="UP000002366">
    <property type="component" value="Chromosome"/>
</dbReference>
<dbReference type="InterPro" id="IPR014729">
    <property type="entry name" value="Rossmann-like_a/b/a_fold"/>
</dbReference>
<keyword evidence="6" id="KW-0963">Cytoplasm</keyword>
<evidence type="ECO:0000256" key="6">
    <source>
        <dbReference type="HAMAP-Rule" id="MF_01161"/>
    </source>
</evidence>